<name>A0ABP4GBK1_9PSEU</name>
<comment type="caution">
    <text evidence="1">The sequence shown here is derived from an EMBL/GenBank/DDBJ whole genome shotgun (WGS) entry which is preliminary data.</text>
</comment>
<protein>
    <submittedName>
        <fullName evidence="1">Uncharacterized protein</fullName>
    </submittedName>
</protein>
<reference evidence="2" key="1">
    <citation type="journal article" date="2019" name="Int. J. Syst. Evol. Microbiol.">
        <title>The Global Catalogue of Microorganisms (GCM) 10K type strain sequencing project: providing services to taxonomists for standard genome sequencing and annotation.</title>
        <authorList>
            <consortium name="The Broad Institute Genomics Platform"/>
            <consortium name="The Broad Institute Genome Sequencing Center for Infectious Disease"/>
            <person name="Wu L."/>
            <person name="Ma J."/>
        </authorList>
    </citation>
    <scope>NUCLEOTIDE SEQUENCE [LARGE SCALE GENOMIC DNA]</scope>
    <source>
        <strain evidence="2">JCM 13022</strain>
    </source>
</reference>
<dbReference type="Proteomes" id="UP001500467">
    <property type="component" value="Unassembled WGS sequence"/>
</dbReference>
<keyword evidence="2" id="KW-1185">Reference proteome</keyword>
<accession>A0ABP4GBK1</accession>
<gene>
    <name evidence="1" type="ORF">GCM10009675_43350</name>
</gene>
<dbReference type="RefSeq" id="WP_253855642.1">
    <property type="nucleotide sequence ID" value="NZ_JAMTCH010000004.1"/>
</dbReference>
<dbReference type="EMBL" id="BAAALM010000016">
    <property type="protein sequence ID" value="GAA1216466.1"/>
    <property type="molecule type" value="Genomic_DNA"/>
</dbReference>
<organism evidence="1 2">
    <name type="scientific">Prauserella alba</name>
    <dbReference type="NCBI Taxonomy" id="176898"/>
    <lineage>
        <taxon>Bacteria</taxon>
        <taxon>Bacillati</taxon>
        <taxon>Actinomycetota</taxon>
        <taxon>Actinomycetes</taxon>
        <taxon>Pseudonocardiales</taxon>
        <taxon>Pseudonocardiaceae</taxon>
        <taxon>Prauserella</taxon>
    </lineage>
</organism>
<proteinExistence type="predicted"/>
<evidence type="ECO:0000313" key="2">
    <source>
        <dbReference type="Proteomes" id="UP001500467"/>
    </source>
</evidence>
<sequence length="55" mass="6001">MAGLAGTVYAFGDCDPALVDWQLQMNTYGYDFQGTGCYYRESRAAVLDLSGGQRP</sequence>
<evidence type="ECO:0000313" key="1">
    <source>
        <dbReference type="EMBL" id="GAA1216466.1"/>
    </source>
</evidence>